<accession>A0A0H5NYX0</accession>
<dbReference type="AlphaFoldDB" id="A0A0H5NYX0"/>
<proteinExistence type="predicted"/>
<feature type="compositionally biased region" description="Low complexity" evidence="1">
    <location>
        <begin position="78"/>
        <end position="87"/>
    </location>
</feature>
<dbReference type="InterPro" id="IPR025338">
    <property type="entry name" value="DUF4244"/>
</dbReference>
<dbReference type="Pfam" id="PF14029">
    <property type="entry name" value="DUF4244"/>
    <property type="match status" value="1"/>
</dbReference>
<keyword evidence="2" id="KW-0614">Plasmid</keyword>
<geneLocation type="plasmid" evidence="2">
    <name>2</name>
</geneLocation>
<evidence type="ECO:0008006" key="4">
    <source>
        <dbReference type="Google" id="ProtNLM"/>
    </source>
</evidence>
<sequence length="157" mass="15965">MQTDPSLAAPDPVPLAMALDADCAEADTRTSLGYQPTTVAPPHSATTAAPAATTPAASAEAVARGPEPESDQGDEIASADSRSSLRSVVDRTENGVWRLRTRLLHAAVADDGMSTAEYAIGTIAAAAFGAVLYGVVTGDSIVDALTKIIDKALNTSV</sequence>
<dbReference type="KEGG" id="nfr:ERS450000_03885"/>
<reference evidence="3" key="1">
    <citation type="submission" date="2015-03" db="EMBL/GenBank/DDBJ databases">
        <authorList>
            <consortium name="Pathogen Informatics"/>
        </authorList>
    </citation>
    <scope>NUCLEOTIDE SEQUENCE [LARGE SCALE GENOMIC DNA]</scope>
    <source>
        <strain evidence="3">NCTC11134</strain>
        <plasmid evidence="3">2</plasmid>
    </source>
</reference>
<feature type="compositionally biased region" description="Low complexity" evidence="1">
    <location>
        <begin position="36"/>
        <end position="63"/>
    </location>
</feature>
<evidence type="ECO:0000313" key="3">
    <source>
        <dbReference type="Proteomes" id="UP000057820"/>
    </source>
</evidence>
<protein>
    <recommendedName>
        <fullName evidence="4">DUF4244 domain-containing protein</fullName>
    </recommendedName>
</protein>
<dbReference type="EMBL" id="LN868939">
    <property type="protein sequence ID" value="CRY80488.1"/>
    <property type="molecule type" value="Genomic_DNA"/>
</dbReference>
<name>A0A0H5NYX0_NOCFR</name>
<evidence type="ECO:0000256" key="1">
    <source>
        <dbReference type="SAM" id="MobiDB-lite"/>
    </source>
</evidence>
<organism evidence="2 3">
    <name type="scientific">Nocardia farcinica</name>
    <dbReference type="NCBI Taxonomy" id="37329"/>
    <lineage>
        <taxon>Bacteria</taxon>
        <taxon>Bacillati</taxon>
        <taxon>Actinomycetota</taxon>
        <taxon>Actinomycetes</taxon>
        <taxon>Mycobacteriales</taxon>
        <taxon>Nocardiaceae</taxon>
        <taxon>Nocardia</taxon>
    </lineage>
</organism>
<dbReference type="Proteomes" id="UP000057820">
    <property type="component" value="Plasmid 2"/>
</dbReference>
<evidence type="ECO:0000313" key="2">
    <source>
        <dbReference type="EMBL" id="CRY80488.1"/>
    </source>
</evidence>
<gene>
    <name evidence="2" type="ORF">ERS450000_03885</name>
</gene>
<feature type="region of interest" description="Disordered" evidence="1">
    <location>
        <begin position="28"/>
        <end position="87"/>
    </location>
</feature>